<feature type="region of interest" description="Disordered" evidence="1">
    <location>
        <begin position="31"/>
        <end position="61"/>
    </location>
</feature>
<feature type="domain" description="Programmed cell death protein 2 C-terminal" evidence="2">
    <location>
        <begin position="3"/>
        <end position="32"/>
    </location>
</feature>
<dbReference type="PANTHER" id="PTHR12298">
    <property type="entry name" value="PCDC2 PROGRAMMED CELL DEATH PROTEIN 2 -RELATED"/>
    <property type="match status" value="1"/>
</dbReference>
<gene>
    <name evidence="3" type="ORF">EANT1437_LOCUS15911</name>
</gene>
<evidence type="ECO:0000256" key="1">
    <source>
        <dbReference type="SAM" id="MobiDB-lite"/>
    </source>
</evidence>
<evidence type="ECO:0000313" key="3">
    <source>
        <dbReference type="EMBL" id="CAD9702843.1"/>
    </source>
</evidence>
<organism evidence="3">
    <name type="scientific">Eucampia antarctica</name>
    <dbReference type="NCBI Taxonomy" id="49252"/>
    <lineage>
        <taxon>Eukaryota</taxon>
        <taxon>Sar</taxon>
        <taxon>Stramenopiles</taxon>
        <taxon>Ochrophyta</taxon>
        <taxon>Bacillariophyta</taxon>
        <taxon>Mediophyceae</taxon>
        <taxon>Biddulphiophycidae</taxon>
        <taxon>Hemiaulales</taxon>
        <taxon>Hemiaulaceae</taxon>
        <taxon>Eucampia</taxon>
    </lineage>
</organism>
<dbReference type="InterPro" id="IPR007320">
    <property type="entry name" value="PDCD2_C"/>
</dbReference>
<dbReference type="EMBL" id="HBHI01030924">
    <property type="protein sequence ID" value="CAD9702843.1"/>
    <property type="molecule type" value="Transcribed_RNA"/>
</dbReference>
<reference evidence="3" key="1">
    <citation type="submission" date="2021-01" db="EMBL/GenBank/DDBJ databases">
        <authorList>
            <person name="Corre E."/>
            <person name="Pelletier E."/>
            <person name="Niang G."/>
            <person name="Scheremetjew M."/>
            <person name="Finn R."/>
            <person name="Kale V."/>
            <person name="Holt S."/>
            <person name="Cochrane G."/>
            <person name="Meng A."/>
            <person name="Brown T."/>
            <person name="Cohen L."/>
        </authorList>
    </citation>
    <scope>NUCLEOTIDE SEQUENCE</scope>
    <source>
        <strain evidence="3">CCMP1452</strain>
    </source>
</reference>
<accession>A0A7S2SKQ6</accession>
<protein>
    <recommendedName>
        <fullName evidence="2">Programmed cell death protein 2 C-terminal domain-containing protein</fullName>
    </recommendedName>
</protein>
<name>A0A7S2SKQ6_9STRA</name>
<dbReference type="GO" id="GO:0005737">
    <property type="term" value="C:cytoplasm"/>
    <property type="evidence" value="ECO:0007669"/>
    <property type="project" value="InterPro"/>
</dbReference>
<evidence type="ECO:0000259" key="2">
    <source>
        <dbReference type="Pfam" id="PF04194"/>
    </source>
</evidence>
<dbReference type="Pfam" id="PF04194">
    <property type="entry name" value="PDCD2_C"/>
    <property type="match status" value="1"/>
</dbReference>
<dbReference type="AlphaFoldDB" id="A0A7S2SKQ6"/>
<proteinExistence type="predicted"/>
<sequence>MPPPCQYCGAERKFEFQILPQMLHFLLLQSNQTNNDNNNNDDNDDDSEDKKNRKNQGITAEQKQALMAASDIIERAEQQQKSGDNDQTVLSPVVPSQLRERHNQVLEQYKQGLGLKTDGKNNEQERLDWGTIVVYTCTASCSGDSVKNTIVNPDEIDHKLSSNSSYRLEYAWRQPGLD</sequence>
<dbReference type="PANTHER" id="PTHR12298:SF4">
    <property type="entry name" value="PROGRAMMED CELL DEATH PROTEIN 2"/>
    <property type="match status" value="1"/>
</dbReference>